<evidence type="ECO:0000313" key="2">
    <source>
        <dbReference type="Proteomes" id="UP000292209"/>
    </source>
</evidence>
<reference evidence="1 2" key="1">
    <citation type="submission" date="2019-02" db="EMBL/GenBank/DDBJ databases">
        <title>Genomic Encyclopedia of Archaeal and Bacterial Type Strains, Phase II (KMG-II): from individual species to whole genera.</title>
        <authorList>
            <person name="Goeker M."/>
        </authorList>
    </citation>
    <scope>NUCLEOTIDE SEQUENCE [LARGE SCALE GENOMIC DNA]</scope>
    <source>
        <strain evidence="1 2">DSM 21411</strain>
    </source>
</reference>
<dbReference type="Proteomes" id="UP000292209">
    <property type="component" value="Unassembled WGS sequence"/>
</dbReference>
<protein>
    <submittedName>
        <fullName evidence="1">Uncharacterized protein</fullName>
    </submittedName>
</protein>
<sequence length="183" mass="21518">MKYFISSVILLTLFWGCNNISDSGKSEEPSYFPVKEYVEVHAAKLDGKTLYKEVTINGETEKTEGPVTLDELMKELDFFIKADINSPALKDAYDTERSRRYLIHTLKEGAKGKVKKIVVQYYDENVKEISFHMKTENPFYESETRGVLLWHASFWLIHQYNIEHYQKVMFMKPNRMIIKGDIW</sequence>
<gene>
    <name evidence="1" type="ORF">BC751_1103</name>
</gene>
<name>A0A4V2F698_9BACT</name>
<organism evidence="1 2">
    <name type="scientific">Cecembia calidifontis</name>
    <dbReference type="NCBI Taxonomy" id="1187080"/>
    <lineage>
        <taxon>Bacteria</taxon>
        <taxon>Pseudomonadati</taxon>
        <taxon>Bacteroidota</taxon>
        <taxon>Cytophagia</taxon>
        <taxon>Cytophagales</taxon>
        <taxon>Cyclobacteriaceae</taxon>
        <taxon>Cecembia</taxon>
    </lineage>
</organism>
<keyword evidence="2" id="KW-1185">Reference proteome</keyword>
<dbReference type="RefSeq" id="WP_242617378.1">
    <property type="nucleotide sequence ID" value="NZ_SGXG01000001.1"/>
</dbReference>
<evidence type="ECO:0000313" key="1">
    <source>
        <dbReference type="EMBL" id="RZS95569.1"/>
    </source>
</evidence>
<proteinExistence type="predicted"/>
<comment type="caution">
    <text evidence="1">The sequence shown here is derived from an EMBL/GenBank/DDBJ whole genome shotgun (WGS) entry which is preliminary data.</text>
</comment>
<dbReference type="EMBL" id="SGXG01000001">
    <property type="protein sequence ID" value="RZS95569.1"/>
    <property type="molecule type" value="Genomic_DNA"/>
</dbReference>
<accession>A0A4V2F698</accession>
<dbReference type="AlphaFoldDB" id="A0A4V2F698"/>